<feature type="transmembrane region" description="Helical" evidence="1">
    <location>
        <begin position="44"/>
        <end position="61"/>
    </location>
</feature>
<feature type="transmembrane region" description="Helical" evidence="1">
    <location>
        <begin position="120"/>
        <end position="142"/>
    </location>
</feature>
<protein>
    <submittedName>
        <fullName evidence="2">Uncharacterized protein</fullName>
    </submittedName>
</protein>
<evidence type="ECO:0000256" key="1">
    <source>
        <dbReference type="SAM" id="Phobius"/>
    </source>
</evidence>
<comment type="caution">
    <text evidence="2">The sequence shown here is derived from an EMBL/GenBank/DDBJ whole genome shotgun (WGS) entry which is preliminary data.</text>
</comment>
<keyword evidence="1" id="KW-0472">Membrane</keyword>
<name>A0ABY0FEZ8_9NEIS</name>
<reference evidence="2 3" key="1">
    <citation type="submission" date="2018-10" db="EMBL/GenBank/DDBJ databases">
        <title>Draft genome of Fastidiocella sp. strain 375T, a bacterium isolated from a karstic cave dripping water.</title>
        <authorList>
            <person name="Coelho C."/>
            <person name="Verissimo A."/>
            <person name="Tiago I."/>
        </authorList>
    </citation>
    <scope>NUCLEOTIDE SEQUENCE [LARGE SCALE GENOMIC DNA]</scope>
    <source>
        <strain evidence="2 3">CAVE-375</strain>
    </source>
</reference>
<dbReference type="EMBL" id="REGR01000002">
    <property type="protein sequence ID" value="RXZ44881.1"/>
    <property type="molecule type" value="Genomic_DNA"/>
</dbReference>
<proteinExistence type="predicted"/>
<keyword evidence="1" id="KW-0812">Transmembrane</keyword>
<evidence type="ECO:0000313" key="2">
    <source>
        <dbReference type="EMBL" id="RXZ44881.1"/>
    </source>
</evidence>
<organism evidence="2 3">
    <name type="scientific">Crenobacter cavernae</name>
    <dbReference type="NCBI Taxonomy" id="2290923"/>
    <lineage>
        <taxon>Bacteria</taxon>
        <taxon>Pseudomonadati</taxon>
        <taxon>Pseudomonadota</taxon>
        <taxon>Betaproteobacteria</taxon>
        <taxon>Neisseriales</taxon>
        <taxon>Neisseriaceae</taxon>
        <taxon>Crenobacter</taxon>
    </lineage>
</organism>
<feature type="transmembrane region" description="Helical" evidence="1">
    <location>
        <begin position="68"/>
        <end position="85"/>
    </location>
</feature>
<evidence type="ECO:0000313" key="3">
    <source>
        <dbReference type="Proteomes" id="UP000290682"/>
    </source>
</evidence>
<keyword evidence="1" id="KW-1133">Transmembrane helix</keyword>
<sequence length="153" mass="15140">MLAGAAALFALLKWGRLPLATPGYQGVPVTAMLVWLHLKLPGRSAALAAATLASAALWLATPQMAAKALALVAVASVYGLAAGAAPSRSRVVVAAALAYGIWPLAAWLPKAATVNGQGLLALCGAHAAFGAIGALIACALVSRRPAEPASGLA</sequence>
<keyword evidence="3" id="KW-1185">Reference proteome</keyword>
<feature type="transmembrane region" description="Helical" evidence="1">
    <location>
        <begin position="91"/>
        <end position="108"/>
    </location>
</feature>
<dbReference type="Proteomes" id="UP000290682">
    <property type="component" value="Unassembled WGS sequence"/>
</dbReference>
<accession>A0ABY0FEZ8</accession>
<gene>
    <name evidence="2" type="ORF">EBB06_03025</name>
</gene>